<feature type="transmembrane region" description="Helical" evidence="1">
    <location>
        <begin position="169"/>
        <end position="187"/>
    </location>
</feature>
<evidence type="ECO:0000313" key="2">
    <source>
        <dbReference type="EMBL" id="ELB02699.1"/>
    </source>
</evidence>
<evidence type="ECO:0000313" key="3">
    <source>
        <dbReference type="Proteomes" id="UP000010553"/>
    </source>
</evidence>
<dbReference type="InterPro" id="IPR030949">
    <property type="entry name" value="ECF_S_folate_fam"/>
</dbReference>
<protein>
    <submittedName>
        <fullName evidence="2">Integral membrane protein</fullName>
    </submittedName>
</protein>
<feature type="transmembrane region" description="Helical" evidence="1">
    <location>
        <begin position="61"/>
        <end position="84"/>
    </location>
</feature>
<dbReference type="AlphaFoldDB" id="A0A828ZQI3"/>
<dbReference type="Gene3D" id="1.10.1760.20">
    <property type="match status" value="1"/>
</dbReference>
<dbReference type="EMBL" id="AHXC01000004">
    <property type="protein sequence ID" value="ELB02699.1"/>
    <property type="molecule type" value="Genomic_DNA"/>
</dbReference>
<proteinExistence type="predicted"/>
<feature type="transmembrane region" description="Helical" evidence="1">
    <location>
        <begin position="131"/>
        <end position="157"/>
    </location>
</feature>
<reference evidence="2 3" key="1">
    <citation type="submission" date="2012-12" db="EMBL/GenBank/DDBJ databases">
        <title>The Genome Sequence of Enterococcus faecium E1590.</title>
        <authorList>
            <consortium name="The Broad Institute Genome Sequencing Platform"/>
            <consortium name="The Broad Institute Genome Sequencing Center for Infectious Disease"/>
            <person name="Earl A.M."/>
            <person name="Gilmore M.S."/>
            <person name="van Schaik W."/>
            <person name="Lebreton F."/>
            <person name="Willems R.J."/>
            <person name="Walker B."/>
            <person name="Young S.K."/>
            <person name="Zeng Q."/>
            <person name="Gargeya S."/>
            <person name="Fitzgerald M."/>
            <person name="Haas B."/>
            <person name="Abouelleil A."/>
            <person name="Alvarado L."/>
            <person name="Arachchi H.M."/>
            <person name="Berlin A.M."/>
            <person name="Chapman S.B."/>
            <person name="Dewar J."/>
            <person name="Goldberg J."/>
            <person name="Griggs A."/>
            <person name="Gujja S."/>
            <person name="Hansen M."/>
            <person name="Howarth C."/>
            <person name="Imamovic A."/>
            <person name="Larimer J."/>
            <person name="McCowan C."/>
            <person name="Murphy C."/>
            <person name="Neiman D."/>
            <person name="Pearson M."/>
            <person name="Priest M."/>
            <person name="Roberts A."/>
            <person name="Saif S."/>
            <person name="Shea T."/>
            <person name="Sisk P."/>
            <person name="Sykes S."/>
            <person name="Wortman J."/>
            <person name="Nusbaum C."/>
            <person name="Birren B."/>
        </authorList>
    </citation>
    <scope>NUCLEOTIDE SEQUENCE [LARGE SCALE GENOMIC DNA]</scope>
    <source>
        <strain evidence="2 3">E1590</strain>
    </source>
</reference>
<dbReference type="GO" id="GO:0022857">
    <property type="term" value="F:transmembrane transporter activity"/>
    <property type="evidence" value="ECO:0007669"/>
    <property type="project" value="InterPro"/>
</dbReference>
<dbReference type="InterPro" id="IPR024529">
    <property type="entry name" value="ECF_trnsprt_substrate-spec"/>
</dbReference>
<keyword evidence="1" id="KW-1133">Transmembrane helix</keyword>
<dbReference type="Pfam" id="PF12822">
    <property type="entry name" value="ECF_trnsprt"/>
    <property type="match status" value="1"/>
</dbReference>
<accession>A0A828ZQI3</accession>
<organism evidence="2 3">
    <name type="scientific">Enterococcus faecium EnGen0003</name>
    <dbReference type="NCBI Taxonomy" id="1138901"/>
    <lineage>
        <taxon>Bacteria</taxon>
        <taxon>Bacillati</taxon>
        <taxon>Bacillota</taxon>
        <taxon>Bacilli</taxon>
        <taxon>Lactobacillales</taxon>
        <taxon>Enterococcaceae</taxon>
        <taxon>Enterococcus</taxon>
    </lineage>
</organism>
<comment type="caution">
    <text evidence="2">The sequence shown here is derived from an EMBL/GenBank/DDBJ whole genome shotgun (WGS) entry which is preliminary data.</text>
</comment>
<evidence type="ECO:0000256" key="1">
    <source>
        <dbReference type="SAM" id="Phobius"/>
    </source>
</evidence>
<name>A0A828ZQI3_ENTFC</name>
<dbReference type="NCBIfam" id="TIGR04518">
    <property type="entry name" value="ECF_S_folT_fam"/>
    <property type="match status" value="1"/>
</dbReference>
<sequence>MTPRRFYGILFLLTDKGENILNTLIAKDVFRLPEMNARLLSTSALLLALDVILYKIAIGPAYFQVTFGFLSMALMGYLYGPIWAGLLETLSNTLNFTIFGSGTFQVAFLITAFLGGFINGLFLYHKKINLLSVIAAQLLIMIPVSLFINSWLMSVLFGADFKVIFLGRVIRNMIQIPIQITVVYSFIKALEARKVFKRAV</sequence>
<dbReference type="Proteomes" id="UP000010553">
    <property type="component" value="Unassembled WGS sequence"/>
</dbReference>
<feature type="transmembrane region" description="Helical" evidence="1">
    <location>
        <begin position="104"/>
        <end position="124"/>
    </location>
</feature>
<feature type="transmembrane region" description="Helical" evidence="1">
    <location>
        <begin position="37"/>
        <end position="54"/>
    </location>
</feature>
<keyword evidence="1" id="KW-0812">Transmembrane</keyword>
<gene>
    <name evidence="2" type="ORF">OIE_04074</name>
</gene>
<keyword evidence="1" id="KW-0472">Membrane</keyword>